<dbReference type="PANTHER" id="PTHR45624">
    <property type="entry name" value="MITOCHONDRIAL BASIC AMINO ACIDS TRANSPORTER-RELATED"/>
    <property type="match status" value="1"/>
</dbReference>
<evidence type="ECO:0000256" key="6">
    <source>
        <dbReference type="ARBA" id="ARBA00022692"/>
    </source>
</evidence>
<keyword evidence="18" id="KW-1185">Reference proteome</keyword>
<dbReference type="EMBL" id="UYRW01000316">
    <property type="protein sequence ID" value="VDK65666.1"/>
    <property type="molecule type" value="Genomic_DNA"/>
</dbReference>
<evidence type="ECO:0000256" key="7">
    <source>
        <dbReference type="ARBA" id="ARBA00022737"/>
    </source>
</evidence>
<comment type="subcellular location">
    <subcellularLocation>
        <location evidence="1">Mitochondrion membrane</location>
        <topology evidence="1">Multi-pass membrane protein</topology>
    </subcellularLocation>
</comment>
<feature type="domain" description="Ubiquitin-like protease family profile" evidence="16">
    <location>
        <begin position="496"/>
        <end position="659"/>
    </location>
</feature>
<feature type="transmembrane region" description="Helical" evidence="15">
    <location>
        <begin position="910"/>
        <end position="929"/>
    </location>
</feature>
<evidence type="ECO:0000313" key="17">
    <source>
        <dbReference type="EMBL" id="VDK65666.1"/>
    </source>
</evidence>
<keyword evidence="11" id="KW-0496">Mitochondrion</keyword>
<evidence type="ECO:0000256" key="8">
    <source>
        <dbReference type="ARBA" id="ARBA00022801"/>
    </source>
</evidence>
<organism evidence="19">
    <name type="scientific">Onchocerca ochengi</name>
    <name type="common">Filarial nematode worm</name>
    <dbReference type="NCBI Taxonomy" id="42157"/>
    <lineage>
        <taxon>Eukaryota</taxon>
        <taxon>Metazoa</taxon>
        <taxon>Ecdysozoa</taxon>
        <taxon>Nematoda</taxon>
        <taxon>Chromadorea</taxon>
        <taxon>Rhabditida</taxon>
        <taxon>Spirurina</taxon>
        <taxon>Spiruromorpha</taxon>
        <taxon>Filarioidea</taxon>
        <taxon>Onchocercidae</taxon>
        <taxon>Onchocerca</taxon>
    </lineage>
</organism>
<dbReference type="Pfam" id="PF02902">
    <property type="entry name" value="Peptidase_C48"/>
    <property type="match status" value="1"/>
</dbReference>
<dbReference type="GO" id="GO:0006508">
    <property type="term" value="P:proteolysis"/>
    <property type="evidence" value="ECO:0007669"/>
    <property type="project" value="UniProtKB-KW"/>
</dbReference>
<dbReference type="FunFam" id="3.40.395.10:FF:000001">
    <property type="entry name" value="Sentrin-specific protease 1"/>
    <property type="match status" value="1"/>
</dbReference>
<feature type="transmembrane region" description="Helical" evidence="15">
    <location>
        <begin position="961"/>
        <end position="984"/>
    </location>
</feature>
<dbReference type="GO" id="GO:0031966">
    <property type="term" value="C:mitochondrial membrane"/>
    <property type="evidence" value="ECO:0007669"/>
    <property type="project" value="UniProtKB-SubCell"/>
</dbReference>
<dbReference type="Pfam" id="PF00153">
    <property type="entry name" value="Mito_carr"/>
    <property type="match status" value="3"/>
</dbReference>
<keyword evidence="4" id="KW-0813">Transport</keyword>
<feature type="repeat" description="Solcar" evidence="13">
    <location>
        <begin position="809"/>
        <end position="897"/>
    </location>
</feature>
<protein>
    <submittedName>
        <fullName evidence="19">ULP_PROTEASE domain-containing protein</fullName>
    </submittedName>
</protein>
<dbReference type="SUPFAM" id="SSF54001">
    <property type="entry name" value="Cysteine proteinases"/>
    <property type="match status" value="1"/>
</dbReference>
<keyword evidence="10 15" id="KW-1133">Transmembrane helix</keyword>
<comment type="similarity">
    <text evidence="2">Belongs to the peptidase C48 family.</text>
</comment>
<keyword evidence="7" id="KW-0677">Repeat</keyword>
<dbReference type="InterPro" id="IPR003653">
    <property type="entry name" value="Peptidase_C48_C"/>
</dbReference>
<dbReference type="PROSITE" id="PS50920">
    <property type="entry name" value="SOLCAR"/>
    <property type="match status" value="3"/>
</dbReference>
<evidence type="ECO:0000256" key="5">
    <source>
        <dbReference type="ARBA" id="ARBA00022670"/>
    </source>
</evidence>
<evidence type="ECO:0000256" key="11">
    <source>
        <dbReference type="ARBA" id="ARBA00023128"/>
    </source>
</evidence>
<dbReference type="PROSITE" id="PS50600">
    <property type="entry name" value="ULP_PROTEASE"/>
    <property type="match status" value="1"/>
</dbReference>
<feature type="region of interest" description="Disordered" evidence="14">
    <location>
        <begin position="134"/>
        <end position="154"/>
    </location>
</feature>
<evidence type="ECO:0000256" key="12">
    <source>
        <dbReference type="ARBA" id="ARBA00023136"/>
    </source>
</evidence>
<evidence type="ECO:0000256" key="2">
    <source>
        <dbReference type="ARBA" id="ARBA00005234"/>
    </source>
</evidence>
<evidence type="ECO:0000256" key="10">
    <source>
        <dbReference type="ARBA" id="ARBA00022989"/>
    </source>
</evidence>
<evidence type="ECO:0000256" key="1">
    <source>
        <dbReference type="ARBA" id="ARBA00004225"/>
    </source>
</evidence>
<dbReference type="Proteomes" id="UP000271087">
    <property type="component" value="Unassembled WGS sequence"/>
</dbReference>
<name>A0A182E2E9_ONCOC</name>
<evidence type="ECO:0000256" key="4">
    <source>
        <dbReference type="ARBA" id="ARBA00022448"/>
    </source>
</evidence>
<feature type="repeat" description="Solcar" evidence="13">
    <location>
        <begin position="908"/>
        <end position="990"/>
    </location>
</feature>
<gene>
    <name evidence="17" type="ORF">NOO_LOCUS2149</name>
</gene>
<dbReference type="GO" id="GO:0080090">
    <property type="term" value="P:regulation of primary metabolic process"/>
    <property type="evidence" value="ECO:0007669"/>
    <property type="project" value="UniProtKB-ARBA"/>
</dbReference>
<keyword evidence="12 13" id="KW-0472">Membrane</keyword>
<comment type="similarity">
    <text evidence="3">Belongs to the mitochondrial carrier (TC 2.A.29) family.</text>
</comment>
<dbReference type="PANTHER" id="PTHR45624:SF12">
    <property type="entry name" value="MITOCHONDRIAL ORNITHINE TRANSPORTER 1"/>
    <property type="match status" value="1"/>
</dbReference>
<feature type="transmembrane region" description="Helical" evidence="15">
    <location>
        <begin position="868"/>
        <end position="890"/>
    </location>
</feature>
<sequence length="996" mass="113415">MGNRPYRYSVYGNKRRRLEPMGQQMVSTSISTSNDDYNGNFGFFGLMTKFFAPVTNLFRSSVKTVTTEGMCSSNCNSTFSGHLNKRSTNGTAQRIQEKGASESMTGEDDDLVIIEQENSVLCSLISKQDLYSDKSTAEQLGNKENEKKEISKDSEDGILVEERKKSLNVLAATPARAADKEVFRESSLLDETLRYNSPSPQPEHSISQQISPLLSRSGSGISSDKWERRRTSSSSRNMFLLSRYSPYKIFLSKNLHTNREGRFDRQANVVDKESKERYRRFLEEAGILKAGIALSCCNERKRSSKRTNYLELLQRGQSALNSVSQSNSSSASLSRRGSTTTISSNNITLVEEKNSSDSEFSEDSNCNIQETKHSGSRDEVCIVWDTKHRDDFKALWEKEKNMKLLAEHRLAMHRQQATLRDRRAKELQIQKRLIEEARRDEELSLEEQLRRKLTLTGYIFRSRKAKDEFPELDDEAVLLVERAWDRKLPLSEKLSDEITRKDLLTLKELDWLNDEVINFYMNLICKRSENDESLPKVYAFNSFFYSTLSSKGYASVKRWTRKIDIFAYELLLVPVHLGAHWCLCVIDFKNRIIDYYDSMGGSNDHCLDILSEYLCEESLDKRKKEFDLSRWQLVNRDDIPQQMNGSDCGMFACKFAEYASRRAQISFNQQHMPYFRNNLCSFFIQFFMIWMNKSEAEVLRSNIDHIKDGIVDLAAGTVDDNFEGGIVNVAAGQPLDTVKVKMQTFPTFYPKGMQCFESILRTDGIRGLYAGTVPALTSNIAENAILFTAYGYCKKIVAFAVGRSELEDMTPIENALSGSLASIFAAVVICPTELVKCRLQARNEAFPGIRSNPFPICRDMYRTSGLKAFYTGMLSTLYREMIGYFLFFGAYELSRFYLTPEGKSKSEIGILRTALSGGIGGVTLWAVVYPVDVVKSRMQVAGSGSFTNIFRSIVKNEGIRTLYNGLTFTLVRAFWATGCLFVTYENSKLLFKAWLL</sequence>
<evidence type="ECO:0000256" key="9">
    <source>
        <dbReference type="ARBA" id="ARBA00022807"/>
    </source>
</evidence>
<keyword evidence="8" id="KW-0378">Hydrolase</keyword>
<dbReference type="GO" id="GO:0008234">
    <property type="term" value="F:cysteine-type peptidase activity"/>
    <property type="evidence" value="ECO:0007669"/>
    <property type="project" value="UniProtKB-KW"/>
</dbReference>
<evidence type="ECO:0000256" key="14">
    <source>
        <dbReference type="SAM" id="MobiDB-lite"/>
    </source>
</evidence>
<evidence type="ECO:0000256" key="13">
    <source>
        <dbReference type="PROSITE-ProRule" id="PRU00282"/>
    </source>
</evidence>
<feature type="repeat" description="Solcar" evidence="13">
    <location>
        <begin position="707"/>
        <end position="796"/>
    </location>
</feature>
<dbReference type="Gene3D" id="3.40.395.10">
    <property type="entry name" value="Adenoviral Proteinase, Chain A"/>
    <property type="match status" value="1"/>
</dbReference>
<dbReference type="GO" id="GO:1990575">
    <property type="term" value="P:mitochondrial L-ornithine transmembrane transport"/>
    <property type="evidence" value="ECO:0007669"/>
    <property type="project" value="TreeGrafter"/>
</dbReference>
<evidence type="ECO:0000256" key="15">
    <source>
        <dbReference type="SAM" id="Phobius"/>
    </source>
</evidence>
<evidence type="ECO:0000313" key="19">
    <source>
        <dbReference type="WBParaSite" id="nOo.2.0.1.t02149-RA"/>
    </source>
</evidence>
<feature type="compositionally biased region" description="Polar residues" evidence="14">
    <location>
        <begin position="194"/>
        <end position="222"/>
    </location>
</feature>
<keyword evidence="6 13" id="KW-0812">Transmembrane</keyword>
<dbReference type="AlphaFoldDB" id="A0A182E2E9"/>
<dbReference type="GO" id="GO:0000064">
    <property type="term" value="F:L-ornithine transmembrane transporter activity"/>
    <property type="evidence" value="ECO:0007669"/>
    <property type="project" value="TreeGrafter"/>
</dbReference>
<dbReference type="InterPro" id="IPR018108">
    <property type="entry name" value="MCP_transmembrane"/>
</dbReference>
<dbReference type="InterPro" id="IPR038765">
    <property type="entry name" value="Papain-like_cys_pep_sf"/>
</dbReference>
<evidence type="ECO:0000256" key="3">
    <source>
        <dbReference type="ARBA" id="ARBA00006375"/>
    </source>
</evidence>
<dbReference type="WBParaSite" id="nOo.2.0.1.t02149-RA">
    <property type="protein sequence ID" value="nOo.2.0.1.t02149-RA"/>
    <property type="gene ID" value="nOo.2.0.1.g02149"/>
</dbReference>
<dbReference type="InterPro" id="IPR050567">
    <property type="entry name" value="Mitochondrial_Carrier"/>
</dbReference>
<accession>A0A182E2E9</accession>
<keyword evidence="9" id="KW-0788">Thiol protease</keyword>
<dbReference type="SUPFAM" id="SSF103506">
    <property type="entry name" value="Mitochondrial carrier"/>
    <property type="match status" value="1"/>
</dbReference>
<evidence type="ECO:0000259" key="16">
    <source>
        <dbReference type="PROSITE" id="PS50600"/>
    </source>
</evidence>
<reference evidence="17 18" key="2">
    <citation type="submission" date="2018-08" db="EMBL/GenBank/DDBJ databases">
        <authorList>
            <person name="Laetsch R D."/>
            <person name="Stevens L."/>
            <person name="Kumar S."/>
            <person name="Blaxter L. M."/>
        </authorList>
    </citation>
    <scope>NUCLEOTIDE SEQUENCE [LARGE SCALE GENOMIC DNA]</scope>
</reference>
<dbReference type="GO" id="GO:0060255">
    <property type="term" value="P:regulation of macromolecule metabolic process"/>
    <property type="evidence" value="ECO:0007669"/>
    <property type="project" value="UniProtKB-ARBA"/>
</dbReference>
<feature type="region of interest" description="Disordered" evidence="14">
    <location>
        <begin position="193"/>
        <end position="229"/>
    </location>
</feature>
<dbReference type="STRING" id="42157.A0A182E2E9"/>
<evidence type="ECO:0000313" key="18">
    <source>
        <dbReference type="Proteomes" id="UP000271087"/>
    </source>
</evidence>
<keyword evidence="5" id="KW-0645">Protease</keyword>
<reference evidence="19" key="1">
    <citation type="submission" date="2016-06" db="UniProtKB">
        <authorList>
            <consortium name="WormBaseParasite"/>
        </authorList>
    </citation>
    <scope>IDENTIFICATION</scope>
</reference>
<proteinExistence type="inferred from homology"/>
<dbReference type="OrthoDB" id="1939479at2759"/>
<dbReference type="InterPro" id="IPR023395">
    <property type="entry name" value="MCP_dom_sf"/>
</dbReference>
<dbReference type="Gene3D" id="1.50.40.10">
    <property type="entry name" value="Mitochondrial carrier domain"/>
    <property type="match status" value="1"/>
</dbReference>